<keyword evidence="2" id="KW-1185">Reference proteome</keyword>
<dbReference type="AlphaFoldDB" id="A0A927MH71"/>
<sequence length="49" mass="5610">MTFMEKGSDDDSIVRNWIYDLYGLLVENDVDIVGNVDAIEIVESLIRYA</sequence>
<name>A0A927MH71_9BACL</name>
<comment type="caution">
    <text evidence="1">The sequence shown here is derived from an EMBL/GenBank/DDBJ whole genome shotgun (WGS) entry which is preliminary data.</text>
</comment>
<dbReference type="Proteomes" id="UP000658225">
    <property type="component" value="Unassembled WGS sequence"/>
</dbReference>
<accession>A0A927MH71</accession>
<protein>
    <submittedName>
        <fullName evidence="1">Uncharacterized protein</fullName>
    </submittedName>
</protein>
<gene>
    <name evidence="1" type="ORF">H4683_000041</name>
</gene>
<reference evidence="1" key="1">
    <citation type="submission" date="2020-10" db="EMBL/GenBank/DDBJ databases">
        <title>Genomic Encyclopedia of Type Strains, Phase IV (KMG-IV): sequencing the most valuable type-strain genomes for metagenomic binning, comparative biology and taxonomic classification.</title>
        <authorList>
            <person name="Goeker M."/>
        </authorList>
    </citation>
    <scope>NUCLEOTIDE SEQUENCE</scope>
    <source>
        <strain evidence="1">DSM 13886</strain>
    </source>
</reference>
<evidence type="ECO:0000313" key="2">
    <source>
        <dbReference type="Proteomes" id="UP000658225"/>
    </source>
</evidence>
<dbReference type="EMBL" id="JADBEL010000001">
    <property type="protein sequence ID" value="MBE1552972.1"/>
    <property type="molecule type" value="Genomic_DNA"/>
</dbReference>
<evidence type="ECO:0000313" key="1">
    <source>
        <dbReference type="EMBL" id="MBE1552972.1"/>
    </source>
</evidence>
<proteinExistence type="predicted"/>
<organism evidence="1 2">
    <name type="scientific">Sporosarcina limicola</name>
    <dbReference type="NCBI Taxonomy" id="34101"/>
    <lineage>
        <taxon>Bacteria</taxon>
        <taxon>Bacillati</taxon>
        <taxon>Bacillota</taxon>
        <taxon>Bacilli</taxon>
        <taxon>Bacillales</taxon>
        <taxon>Caryophanaceae</taxon>
        <taxon>Sporosarcina</taxon>
    </lineage>
</organism>